<comment type="caution">
    <text evidence="1">The sequence shown here is derived from an EMBL/GenBank/DDBJ whole genome shotgun (WGS) entry which is preliminary data.</text>
</comment>
<reference evidence="1 2" key="1">
    <citation type="submission" date="2019-03" db="EMBL/GenBank/DDBJ databases">
        <title>First draft genome of Liparis tanakae, snailfish: a comprehensive survey of snailfish specific genes.</title>
        <authorList>
            <person name="Kim W."/>
            <person name="Song I."/>
            <person name="Jeong J.-H."/>
            <person name="Kim D."/>
            <person name="Kim S."/>
            <person name="Ryu S."/>
            <person name="Song J.Y."/>
            <person name="Lee S.K."/>
        </authorList>
    </citation>
    <scope>NUCLEOTIDE SEQUENCE [LARGE SCALE GENOMIC DNA]</scope>
    <source>
        <tissue evidence="1">Muscle</tissue>
    </source>
</reference>
<gene>
    <name evidence="1" type="ORF">EYF80_000107</name>
</gene>
<evidence type="ECO:0000313" key="2">
    <source>
        <dbReference type="Proteomes" id="UP000314294"/>
    </source>
</evidence>
<accession>A0A4Z2JIC1</accession>
<organism evidence="1 2">
    <name type="scientific">Liparis tanakae</name>
    <name type="common">Tanaka's snailfish</name>
    <dbReference type="NCBI Taxonomy" id="230148"/>
    <lineage>
        <taxon>Eukaryota</taxon>
        <taxon>Metazoa</taxon>
        <taxon>Chordata</taxon>
        <taxon>Craniata</taxon>
        <taxon>Vertebrata</taxon>
        <taxon>Euteleostomi</taxon>
        <taxon>Actinopterygii</taxon>
        <taxon>Neopterygii</taxon>
        <taxon>Teleostei</taxon>
        <taxon>Neoteleostei</taxon>
        <taxon>Acanthomorphata</taxon>
        <taxon>Eupercaria</taxon>
        <taxon>Perciformes</taxon>
        <taxon>Cottioidei</taxon>
        <taxon>Cottales</taxon>
        <taxon>Liparidae</taxon>
        <taxon>Liparis</taxon>
    </lineage>
</organism>
<evidence type="ECO:0000313" key="1">
    <source>
        <dbReference type="EMBL" id="TNN89504.1"/>
    </source>
</evidence>
<dbReference type="EMBL" id="SRLO01000001">
    <property type="protein sequence ID" value="TNN89504.1"/>
    <property type="molecule type" value="Genomic_DNA"/>
</dbReference>
<dbReference type="AlphaFoldDB" id="A0A4Z2JIC1"/>
<sequence length="146" mass="16176">MGWLYVGSVLTRARVNVSPGWSAHSTMEETLVPENKHVKVLPASHSHRGVEDVGHEQRDTHGDVGLDQVQHLRFLVASVMKPCPVWISLKSSRLEHRWLPTRVPSGLRIESKVTDLVLVKNVLVSTSLMGLVTPSDPVGALTSQRY</sequence>
<protein>
    <submittedName>
        <fullName evidence="1">Uncharacterized protein</fullName>
    </submittedName>
</protein>
<name>A0A4Z2JIC1_9TELE</name>
<dbReference type="Proteomes" id="UP000314294">
    <property type="component" value="Unassembled WGS sequence"/>
</dbReference>
<keyword evidence="2" id="KW-1185">Reference proteome</keyword>
<proteinExistence type="predicted"/>